<evidence type="ECO:0000313" key="1">
    <source>
        <dbReference type="EMBL" id="RDH37651.1"/>
    </source>
</evidence>
<reference evidence="1 2" key="1">
    <citation type="submission" date="2018-07" db="EMBL/GenBank/DDBJ databases">
        <title>The genomes of Aspergillus section Nigri reveals drivers in fungal speciation.</title>
        <authorList>
            <consortium name="DOE Joint Genome Institute"/>
            <person name="Vesth T.C."/>
            <person name="Nybo J."/>
            <person name="Theobald S."/>
            <person name="Brandl J."/>
            <person name="Frisvad J.C."/>
            <person name="Nielsen K.F."/>
            <person name="Lyhne E.K."/>
            <person name="Kogle M.E."/>
            <person name="Kuo A."/>
            <person name="Riley R."/>
            <person name="Clum A."/>
            <person name="Nolan M."/>
            <person name="Lipzen A."/>
            <person name="Salamov A."/>
            <person name="Henrissat B."/>
            <person name="Wiebenga A."/>
            <person name="De vries R.P."/>
            <person name="Grigoriev I.V."/>
            <person name="Mortensen U.H."/>
            <person name="Andersen M.R."/>
            <person name="Baker S.E."/>
        </authorList>
    </citation>
    <scope>NUCLEOTIDE SEQUENCE [LARGE SCALE GENOMIC DNA]</scope>
    <source>
        <strain evidence="1 2">CBS 139.54b</strain>
    </source>
</reference>
<dbReference type="AlphaFoldDB" id="A0A3F3QEH4"/>
<organism evidence="1 2">
    <name type="scientific">Aspergillus welwitschiae</name>
    <dbReference type="NCBI Taxonomy" id="1341132"/>
    <lineage>
        <taxon>Eukaryota</taxon>
        <taxon>Fungi</taxon>
        <taxon>Dikarya</taxon>
        <taxon>Ascomycota</taxon>
        <taxon>Pezizomycotina</taxon>
        <taxon>Eurotiomycetes</taxon>
        <taxon>Eurotiomycetidae</taxon>
        <taxon>Eurotiales</taxon>
        <taxon>Aspergillaceae</taxon>
        <taxon>Aspergillus</taxon>
        <taxon>Aspergillus subgen. Circumdati</taxon>
    </lineage>
</organism>
<sequence length="53" mass="5930">MAIIRPGDRVHLSLTECLPIPQLPSLLPAWDPWGHCGEHVAGRPMRSEETDKD</sequence>
<dbReference type="EMBL" id="KZ852035">
    <property type="protein sequence ID" value="RDH37651.1"/>
    <property type="molecule type" value="Genomic_DNA"/>
</dbReference>
<dbReference type="GeneID" id="38133304"/>
<proteinExistence type="predicted"/>
<dbReference type="Proteomes" id="UP000253729">
    <property type="component" value="Unassembled WGS sequence"/>
</dbReference>
<keyword evidence="2" id="KW-1185">Reference proteome</keyword>
<protein>
    <submittedName>
        <fullName evidence="1">Uncharacterized protein</fullName>
    </submittedName>
</protein>
<accession>A0A3F3QEH4</accession>
<gene>
    <name evidence="1" type="ORF">BDQ94DRAFT_136803</name>
</gene>
<evidence type="ECO:0000313" key="2">
    <source>
        <dbReference type="Proteomes" id="UP000253729"/>
    </source>
</evidence>
<name>A0A3F3QEH4_9EURO</name>
<dbReference type="RefSeq" id="XP_026630673.1">
    <property type="nucleotide sequence ID" value="XM_026764948.1"/>
</dbReference>